<feature type="transmembrane region" description="Helical" evidence="2">
    <location>
        <begin position="106"/>
        <end position="122"/>
    </location>
</feature>
<keyword evidence="2" id="KW-0812">Transmembrane</keyword>
<feature type="transmembrane region" description="Helical" evidence="2">
    <location>
        <begin position="319"/>
        <end position="337"/>
    </location>
</feature>
<dbReference type="AlphaFoldDB" id="A0A830ES26"/>
<dbReference type="RefSeq" id="WP_188788414.1">
    <property type="nucleotide sequence ID" value="NZ_BMOC01000025.1"/>
</dbReference>
<dbReference type="EMBL" id="BMOC01000025">
    <property type="protein sequence ID" value="GGJ16190.1"/>
    <property type="molecule type" value="Genomic_DNA"/>
</dbReference>
<name>A0A830ES26_9EURY</name>
<feature type="transmembrane region" description="Helical" evidence="2">
    <location>
        <begin position="74"/>
        <end position="94"/>
    </location>
</feature>
<feature type="transmembrane region" description="Helical" evidence="2">
    <location>
        <begin position="236"/>
        <end position="256"/>
    </location>
</feature>
<dbReference type="Proteomes" id="UP000653099">
    <property type="component" value="Unassembled WGS sequence"/>
</dbReference>
<comment type="caution">
    <text evidence="3">The sequence shown here is derived from an EMBL/GenBank/DDBJ whole genome shotgun (WGS) entry which is preliminary data.</text>
</comment>
<keyword evidence="2" id="KW-0472">Membrane</keyword>
<keyword evidence="2" id="KW-1133">Transmembrane helix</keyword>
<dbReference type="Pfam" id="PF14102">
    <property type="entry name" value="Caps_synth_CapC"/>
    <property type="match status" value="2"/>
</dbReference>
<evidence type="ECO:0000313" key="4">
    <source>
        <dbReference type="Proteomes" id="UP000653099"/>
    </source>
</evidence>
<feature type="transmembrane region" description="Helical" evidence="2">
    <location>
        <begin position="134"/>
        <end position="154"/>
    </location>
</feature>
<evidence type="ECO:0000256" key="1">
    <source>
        <dbReference type="SAM" id="MobiDB-lite"/>
    </source>
</evidence>
<gene>
    <name evidence="3" type="ORF">GCM10008995_27540</name>
</gene>
<reference evidence="3" key="1">
    <citation type="journal article" date="2014" name="Int. J. Syst. Evol. Microbiol.">
        <title>Complete genome sequence of Corynebacterium casei LMG S-19264T (=DSM 44701T), isolated from a smear-ripened cheese.</title>
        <authorList>
            <consortium name="US DOE Joint Genome Institute (JGI-PGF)"/>
            <person name="Walter F."/>
            <person name="Albersmeier A."/>
            <person name="Kalinowski J."/>
            <person name="Ruckert C."/>
        </authorList>
    </citation>
    <scope>NUCLEOTIDE SEQUENCE</scope>
    <source>
        <strain evidence="3">JCM 14359</strain>
    </source>
</reference>
<dbReference type="GO" id="GO:0016020">
    <property type="term" value="C:membrane"/>
    <property type="evidence" value="ECO:0007669"/>
    <property type="project" value="InterPro"/>
</dbReference>
<feature type="transmembrane region" description="Helical" evidence="2">
    <location>
        <begin position="290"/>
        <end position="307"/>
    </location>
</feature>
<feature type="transmembrane region" description="Helical" evidence="2">
    <location>
        <begin position="45"/>
        <end position="62"/>
    </location>
</feature>
<sequence>MLIAATIMVVGLAIVAAISHRGGYRLGGVMVLPLLTVYTFLEPLSPPIFIGGVVGAWGALWLTREYTLSHGRRVLLIAVLAGACTTILVAYIIAAHTLVRLPFDDAKIVASIFPGVAAYNLMRLDPEDRRIDVGLSIVVYVGLMLIGTAGLLFFEAHPLPTPPVLALPTSDLVVWLGIETRGGPITQITPQWLAISLLIIDISIYELVRKRYDLPLAGIVIIPLLDIFSAHVEHVAVVFVLGATAAYFAVSSIHWLSLLYGRVLLGVSLITGTLYALAVGGLTAIQLPGLSLFFLGLFIGIAAYNLYRVSPKCRTASIRISAGLFVVFYAGLLVFIDVPETGLLYHAELAYATLGAVVIALALFEVYRLEQARPSRAEFAQASVFVKADTDGPDAATSPLVDGSHEPPSGASAPADTTADNDGDHSE</sequence>
<keyword evidence="4" id="KW-1185">Reference proteome</keyword>
<evidence type="ECO:0000313" key="3">
    <source>
        <dbReference type="EMBL" id="GGJ16190.1"/>
    </source>
</evidence>
<feature type="transmembrane region" description="Helical" evidence="2">
    <location>
        <begin position="263"/>
        <end position="284"/>
    </location>
</feature>
<evidence type="ECO:0000256" key="2">
    <source>
        <dbReference type="SAM" id="Phobius"/>
    </source>
</evidence>
<proteinExistence type="predicted"/>
<feature type="transmembrane region" description="Helical" evidence="2">
    <location>
        <begin position="349"/>
        <end position="367"/>
    </location>
</feature>
<reference evidence="3" key="2">
    <citation type="submission" date="2020-09" db="EMBL/GenBank/DDBJ databases">
        <authorList>
            <person name="Sun Q."/>
            <person name="Ohkuma M."/>
        </authorList>
    </citation>
    <scope>NUCLEOTIDE SEQUENCE</scope>
    <source>
        <strain evidence="3">JCM 14359</strain>
    </source>
</reference>
<dbReference type="GO" id="GO:0045227">
    <property type="term" value="P:capsule polysaccharide biosynthetic process"/>
    <property type="evidence" value="ECO:0007669"/>
    <property type="project" value="InterPro"/>
</dbReference>
<organism evidence="3 4">
    <name type="scientific">Halobellus salinus</name>
    <dbReference type="NCBI Taxonomy" id="931585"/>
    <lineage>
        <taxon>Archaea</taxon>
        <taxon>Methanobacteriati</taxon>
        <taxon>Methanobacteriota</taxon>
        <taxon>Stenosarchaea group</taxon>
        <taxon>Halobacteria</taxon>
        <taxon>Halobacteriales</taxon>
        <taxon>Haloferacaceae</taxon>
        <taxon>Halobellus</taxon>
    </lineage>
</organism>
<dbReference type="OrthoDB" id="240491at2157"/>
<protein>
    <submittedName>
        <fullName evidence="3">Uncharacterized protein</fullName>
    </submittedName>
</protein>
<accession>A0A830ES26</accession>
<dbReference type="InterPro" id="IPR008338">
    <property type="entry name" value="Capsule_biosynth_CapC"/>
</dbReference>
<feature type="region of interest" description="Disordered" evidence="1">
    <location>
        <begin position="390"/>
        <end position="427"/>
    </location>
</feature>